<dbReference type="AlphaFoldDB" id="A0A840FZA5"/>
<dbReference type="RefSeq" id="WP_260319673.1">
    <property type="nucleotide sequence ID" value="NZ_JACIFZ010000020.1"/>
</dbReference>
<dbReference type="Proteomes" id="UP000524450">
    <property type="component" value="Unassembled WGS sequence"/>
</dbReference>
<dbReference type="EMBL" id="JACIFZ010000020">
    <property type="protein sequence ID" value="MBB4226082.1"/>
    <property type="molecule type" value="Genomic_DNA"/>
</dbReference>
<sequence>MRCKIVAVGKRRDGGTRYWCLEHHANATAKYGVPARKCVAADDLPVTADETLNLDFSDYPGGIALWGSVPAVYDTTTQPIDRGIHVHARSAKGSAKDIDRTYRRLRIPHRADLLSDGWADVNEIDAINYMVSGVFGFETIPVKCIYCGFPHLDRDWFAVHSHRRHQCHGCGRQFSDTGAGVGNPIAELRHLLGAKPTKKRKAPDSISIKQCDYPGGIQIWGSNPAILWTSPEPEMTGIHLHAFKNADQEVPDIDETYARVTIDGIKLDPEQVRTFMAQSAMPHLEGRVVDLICPHCGQSHFEDGEHAFTPHIDHECHSCGETFQAYGQMKKTIGNPFVGVREKLGLSAVGPVREDKLGLRPETI</sequence>
<evidence type="ECO:0000313" key="1">
    <source>
        <dbReference type="EMBL" id="MBB4226082.1"/>
    </source>
</evidence>
<organism evidence="1 2">
    <name type="scientific">Variovorax guangxiensis</name>
    <dbReference type="NCBI Taxonomy" id="1775474"/>
    <lineage>
        <taxon>Bacteria</taxon>
        <taxon>Pseudomonadati</taxon>
        <taxon>Pseudomonadota</taxon>
        <taxon>Betaproteobacteria</taxon>
        <taxon>Burkholderiales</taxon>
        <taxon>Comamonadaceae</taxon>
        <taxon>Variovorax</taxon>
    </lineage>
</organism>
<accession>A0A840FZA5</accession>
<protein>
    <submittedName>
        <fullName evidence="1">Transposase-like protein</fullName>
    </submittedName>
</protein>
<proteinExistence type="predicted"/>
<name>A0A840FZA5_9BURK</name>
<reference evidence="1 2" key="1">
    <citation type="submission" date="2020-08" db="EMBL/GenBank/DDBJ databases">
        <title>Genomic Encyclopedia of Type Strains, Phase IV (KMG-V): Genome sequencing to study the core and pangenomes of soil and plant-associated prokaryotes.</title>
        <authorList>
            <person name="Whitman W."/>
        </authorList>
    </citation>
    <scope>NUCLEOTIDE SEQUENCE [LARGE SCALE GENOMIC DNA]</scope>
    <source>
        <strain evidence="1 2">34/80</strain>
    </source>
</reference>
<comment type="caution">
    <text evidence="1">The sequence shown here is derived from an EMBL/GenBank/DDBJ whole genome shotgun (WGS) entry which is preliminary data.</text>
</comment>
<evidence type="ECO:0000313" key="2">
    <source>
        <dbReference type="Proteomes" id="UP000524450"/>
    </source>
</evidence>
<gene>
    <name evidence="1" type="ORF">GGD71_006899</name>
</gene>